<comment type="caution">
    <text evidence="4">The sequence shown here is derived from an EMBL/GenBank/DDBJ whole genome shotgun (WGS) entry which is preliminary data.</text>
</comment>
<keyword evidence="5" id="KW-1185">Reference proteome</keyword>
<protein>
    <submittedName>
        <fullName evidence="4">Zf-CCHC domain-containing protein/UBN2 domain-containing protein</fullName>
    </submittedName>
</protein>
<dbReference type="InParanoid" id="A0A1Q3BBN9"/>
<dbReference type="OrthoDB" id="686744at2759"/>
<feature type="domain" description="CCHC-type" evidence="3">
    <location>
        <begin position="206"/>
        <end position="221"/>
    </location>
</feature>
<evidence type="ECO:0000256" key="1">
    <source>
        <dbReference type="PROSITE-ProRule" id="PRU00047"/>
    </source>
</evidence>
<dbReference type="Pfam" id="PF14223">
    <property type="entry name" value="Retrotran_gag_2"/>
    <property type="match status" value="1"/>
</dbReference>
<keyword evidence="1" id="KW-0862">Zinc</keyword>
<sequence length="420" mass="48512">MNNQTRNHDDVSEFKVPFFSGDDFPYWKSRMEIYLKSRDFKNWLSVKNGPHIPMKLNDKNELVAKSEDEWDDEDFKKLTIDNKALNILLVSLDKTEYNLVRRCTSAHEVWKSLILTQEGTEQIKNAKLALLNRDYELFKMQPNESIKNLYNRLLDITNGLLGLGKVFGKDELVRKLLGVSMMSGNPRFQKKNFNKGEGSKTDPPTCFECNKPGHIKVDCPQLKKKKLFKKKALKAWHLSDDESSDNEVTEQVANLCFMALSDDEDSENEVDDSYTFGELQFAFDEFLVEFKKKCSQYSSLKKNLTSIEKEKDLLVIENEHLKNDIGILEHELAKKVDNIVKPTPSNDITLEKEVESLKEKNVNLEKSFSKFTLGSKKLEEMLASQRLYLDKTGIGYAPLEVKAKLKNTKTRPHCTYCHKI</sequence>
<reference evidence="5" key="1">
    <citation type="submission" date="2016-04" db="EMBL/GenBank/DDBJ databases">
        <title>Cephalotus genome sequencing.</title>
        <authorList>
            <person name="Fukushima K."/>
            <person name="Hasebe M."/>
            <person name="Fang X."/>
        </authorList>
    </citation>
    <scope>NUCLEOTIDE SEQUENCE [LARGE SCALE GENOMIC DNA]</scope>
    <source>
        <strain evidence="5">cv. St1</strain>
    </source>
</reference>
<dbReference type="AlphaFoldDB" id="A0A1Q3BBN9"/>
<dbReference type="Proteomes" id="UP000187406">
    <property type="component" value="Unassembled WGS sequence"/>
</dbReference>
<dbReference type="PROSITE" id="PS50158">
    <property type="entry name" value="ZF_CCHC"/>
    <property type="match status" value="1"/>
</dbReference>
<accession>A0A1Q3BBN9</accession>
<keyword evidence="1" id="KW-0479">Metal-binding</keyword>
<evidence type="ECO:0000313" key="4">
    <source>
        <dbReference type="EMBL" id="GAV65388.1"/>
    </source>
</evidence>
<dbReference type="Gene3D" id="4.10.60.10">
    <property type="entry name" value="Zinc finger, CCHC-type"/>
    <property type="match status" value="1"/>
</dbReference>
<dbReference type="GO" id="GO:0008270">
    <property type="term" value="F:zinc ion binding"/>
    <property type="evidence" value="ECO:0007669"/>
    <property type="project" value="UniProtKB-KW"/>
</dbReference>
<dbReference type="EMBL" id="BDDD01000406">
    <property type="protein sequence ID" value="GAV65388.1"/>
    <property type="molecule type" value="Genomic_DNA"/>
</dbReference>
<dbReference type="SUPFAM" id="SSF57756">
    <property type="entry name" value="Retrovirus zinc finger-like domains"/>
    <property type="match status" value="1"/>
</dbReference>
<dbReference type="PANTHER" id="PTHR34676:SF8">
    <property type="entry name" value="TRANSMEMBRANE PROTEIN"/>
    <property type="match status" value="1"/>
</dbReference>
<keyword evidence="1" id="KW-0863">Zinc-finger</keyword>
<dbReference type="InterPro" id="IPR036875">
    <property type="entry name" value="Znf_CCHC_sf"/>
</dbReference>
<dbReference type="GO" id="GO:0003676">
    <property type="term" value="F:nucleic acid binding"/>
    <property type="evidence" value="ECO:0007669"/>
    <property type="project" value="InterPro"/>
</dbReference>
<proteinExistence type="predicted"/>
<dbReference type="PANTHER" id="PTHR34676">
    <property type="entry name" value="DUF4219 DOMAIN-CONTAINING PROTEIN-RELATED"/>
    <property type="match status" value="1"/>
</dbReference>
<name>A0A1Q3BBN9_CEPFO</name>
<dbReference type="Pfam" id="PF00098">
    <property type="entry name" value="zf-CCHC"/>
    <property type="match status" value="1"/>
</dbReference>
<evidence type="ECO:0000313" key="5">
    <source>
        <dbReference type="Proteomes" id="UP000187406"/>
    </source>
</evidence>
<evidence type="ECO:0000259" key="3">
    <source>
        <dbReference type="PROSITE" id="PS50158"/>
    </source>
</evidence>
<organism evidence="4 5">
    <name type="scientific">Cephalotus follicularis</name>
    <name type="common">Albany pitcher plant</name>
    <dbReference type="NCBI Taxonomy" id="3775"/>
    <lineage>
        <taxon>Eukaryota</taxon>
        <taxon>Viridiplantae</taxon>
        <taxon>Streptophyta</taxon>
        <taxon>Embryophyta</taxon>
        <taxon>Tracheophyta</taxon>
        <taxon>Spermatophyta</taxon>
        <taxon>Magnoliopsida</taxon>
        <taxon>eudicotyledons</taxon>
        <taxon>Gunneridae</taxon>
        <taxon>Pentapetalae</taxon>
        <taxon>rosids</taxon>
        <taxon>fabids</taxon>
        <taxon>Oxalidales</taxon>
        <taxon>Cephalotaceae</taxon>
        <taxon>Cephalotus</taxon>
    </lineage>
</organism>
<feature type="coiled-coil region" evidence="2">
    <location>
        <begin position="304"/>
        <end position="367"/>
    </location>
</feature>
<evidence type="ECO:0000256" key="2">
    <source>
        <dbReference type="SAM" id="Coils"/>
    </source>
</evidence>
<dbReference type="SMART" id="SM00343">
    <property type="entry name" value="ZnF_C2HC"/>
    <property type="match status" value="1"/>
</dbReference>
<dbReference type="InterPro" id="IPR001878">
    <property type="entry name" value="Znf_CCHC"/>
</dbReference>
<keyword evidence="2" id="KW-0175">Coiled coil</keyword>
<gene>
    <name evidence="4" type="ORF">CFOL_v3_08903</name>
</gene>